<evidence type="ECO:0000256" key="4">
    <source>
        <dbReference type="ARBA" id="ARBA00022525"/>
    </source>
</evidence>
<comment type="similarity">
    <text evidence="2">Belongs to the PBP/GOBP family.</text>
</comment>
<evidence type="ECO:0000256" key="5">
    <source>
        <dbReference type="ARBA" id="ARBA00022606"/>
    </source>
</evidence>
<keyword evidence="3" id="KW-0813">Transport</keyword>
<evidence type="ECO:0000256" key="3">
    <source>
        <dbReference type="ARBA" id="ARBA00022448"/>
    </source>
</evidence>
<name>A0ABM1XJP7_AEDAL</name>
<dbReference type="PANTHER" id="PTHR21066:SF18">
    <property type="entry name" value="ODORANT-BINDING PROTEIN 73A, ISOFORM B"/>
    <property type="match status" value="1"/>
</dbReference>
<dbReference type="Gene3D" id="1.10.238.20">
    <property type="entry name" value="Pheromone/general odorant binding protein domain"/>
    <property type="match status" value="1"/>
</dbReference>
<accession>A0ABM1XJP7</accession>
<evidence type="ECO:0000256" key="7">
    <source>
        <dbReference type="ARBA" id="ARBA00023157"/>
    </source>
</evidence>
<evidence type="ECO:0000256" key="6">
    <source>
        <dbReference type="ARBA" id="ARBA00022725"/>
    </source>
</evidence>
<dbReference type="PANTHER" id="PTHR21066">
    <property type="entry name" value="ODORANT-BINDING PROTEIN 59A-RELATED"/>
    <property type="match status" value="1"/>
</dbReference>
<organism evidence="8 9">
    <name type="scientific">Aedes albopictus</name>
    <name type="common">Asian tiger mosquito</name>
    <name type="synonym">Stegomyia albopicta</name>
    <dbReference type="NCBI Taxonomy" id="7160"/>
    <lineage>
        <taxon>Eukaryota</taxon>
        <taxon>Metazoa</taxon>
        <taxon>Ecdysozoa</taxon>
        <taxon>Arthropoda</taxon>
        <taxon>Hexapoda</taxon>
        <taxon>Insecta</taxon>
        <taxon>Pterygota</taxon>
        <taxon>Neoptera</taxon>
        <taxon>Endopterygota</taxon>
        <taxon>Diptera</taxon>
        <taxon>Nematocera</taxon>
        <taxon>Culicoidea</taxon>
        <taxon>Culicidae</taxon>
        <taxon>Culicinae</taxon>
        <taxon>Aedini</taxon>
        <taxon>Aedes</taxon>
        <taxon>Stegomyia</taxon>
    </lineage>
</organism>
<dbReference type="EnsemblMetazoa" id="AALFPA23_000261.R37918">
    <property type="protein sequence ID" value="AALFPA23_000261.P37918"/>
    <property type="gene ID" value="AALFPA23_000261"/>
</dbReference>
<dbReference type="InterPro" id="IPR052295">
    <property type="entry name" value="Odorant-binding_protein"/>
</dbReference>
<dbReference type="GeneID" id="134286888"/>
<keyword evidence="4" id="KW-0964">Secreted</keyword>
<comment type="subcellular location">
    <subcellularLocation>
        <location evidence="1">Secreted</location>
    </subcellularLocation>
</comment>
<sequence>MRITPRQTAESVTEEAALNGLDPLNPTLCLMQCVYRKNNAVDKNGWPTLDGLVNLYTDGVSEQGYFMATLRGVDRCLKGTSMKYKVKRNDVADNFEQCNVAFDVFDCISDMITEYCSDQPSHDFH</sequence>
<evidence type="ECO:0000256" key="2">
    <source>
        <dbReference type="ARBA" id="ARBA00008098"/>
    </source>
</evidence>
<keyword evidence="9" id="KW-1185">Reference proteome</keyword>
<dbReference type="InterPro" id="IPR036728">
    <property type="entry name" value="PBP_GOBP_sf"/>
</dbReference>
<evidence type="ECO:0000313" key="8">
    <source>
        <dbReference type="EnsemblMetazoa" id="AALFPA23_000261.P37918"/>
    </source>
</evidence>
<protein>
    <submittedName>
        <fullName evidence="8">Uncharacterized protein</fullName>
    </submittedName>
</protein>
<reference evidence="9" key="1">
    <citation type="journal article" date="2015" name="Proc. Natl. Acad. Sci. U.S.A.">
        <title>Genome sequence of the Asian Tiger mosquito, Aedes albopictus, reveals insights into its biology, genetics, and evolution.</title>
        <authorList>
            <person name="Chen X.G."/>
            <person name="Jiang X."/>
            <person name="Gu J."/>
            <person name="Xu M."/>
            <person name="Wu Y."/>
            <person name="Deng Y."/>
            <person name="Zhang C."/>
            <person name="Bonizzoni M."/>
            <person name="Dermauw W."/>
            <person name="Vontas J."/>
            <person name="Armbruster P."/>
            <person name="Huang X."/>
            <person name="Yang Y."/>
            <person name="Zhang H."/>
            <person name="He W."/>
            <person name="Peng H."/>
            <person name="Liu Y."/>
            <person name="Wu K."/>
            <person name="Chen J."/>
            <person name="Lirakis M."/>
            <person name="Topalis P."/>
            <person name="Van Leeuwen T."/>
            <person name="Hall A.B."/>
            <person name="Jiang X."/>
            <person name="Thorpe C."/>
            <person name="Mueller R.L."/>
            <person name="Sun C."/>
            <person name="Waterhouse R.M."/>
            <person name="Yan G."/>
            <person name="Tu Z.J."/>
            <person name="Fang X."/>
            <person name="James A.A."/>
        </authorList>
    </citation>
    <scope>NUCLEOTIDE SEQUENCE [LARGE SCALE GENOMIC DNA]</scope>
    <source>
        <strain evidence="9">Foshan</strain>
    </source>
</reference>
<dbReference type="Proteomes" id="UP000069940">
    <property type="component" value="Unassembled WGS sequence"/>
</dbReference>
<proteinExistence type="inferred from homology"/>
<dbReference type="RefSeq" id="XP_062704568.1">
    <property type="nucleotide sequence ID" value="XM_062848584.1"/>
</dbReference>
<evidence type="ECO:0000256" key="1">
    <source>
        <dbReference type="ARBA" id="ARBA00004613"/>
    </source>
</evidence>
<reference evidence="8" key="2">
    <citation type="submission" date="2025-05" db="UniProtKB">
        <authorList>
            <consortium name="EnsemblMetazoa"/>
        </authorList>
    </citation>
    <scope>IDENTIFICATION</scope>
    <source>
        <strain evidence="8">Foshan</strain>
    </source>
</reference>
<evidence type="ECO:0000313" key="9">
    <source>
        <dbReference type="Proteomes" id="UP000069940"/>
    </source>
</evidence>
<dbReference type="InterPro" id="IPR006170">
    <property type="entry name" value="PBP/GOBP"/>
</dbReference>
<keyword evidence="6" id="KW-0552">Olfaction</keyword>
<dbReference type="SUPFAM" id="SSF47565">
    <property type="entry name" value="Insect pheromone/odorant-binding proteins"/>
    <property type="match status" value="1"/>
</dbReference>
<dbReference type="Pfam" id="PF01395">
    <property type="entry name" value="PBP_GOBP"/>
    <property type="match status" value="1"/>
</dbReference>
<keyword evidence="5" id="KW-0716">Sensory transduction</keyword>
<keyword evidence="7" id="KW-1015">Disulfide bond</keyword>